<accession>A0AAV6UMS5</accession>
<feature type="signal peptide" evidence="1">
    <location>
        <begin position="1"/>
        <end position="20"/>
    </location>
</feature>
<feature type="domain" description="C-type lectin" evidence="2">
    <location>
        <begin position="32"/>
        <end position="172"/>
    </location>
</feature>
<feature type="domain" description="C-type lectin" evidence="2">
    <location>
        <begin position="181"/>
        <end position="294"/>
    </location>
</feature>
<protein>
    <recommendedName>
        <fullName evidence="2">C-type lectin domain-containing protein</fullName>
    </recommendedName>
</protein>
<dbReference type="AlphaFoldDB" id="A0AAV6UMS5"/>
<dbReference type="InterPro" id="IPR001304">
    <property type="entry name" value="C-type_lectin-like"/>
</dbReference>
<dbReference type="SUPFAM" id="SSF56436">
    <property type="entry name" value="C-type lectin-like"/>
    <property type="match status" value="2"/>
</dbReference>
<dbReference type="InterPro" id="IPR016186">
    <property type="entry name" value="C-type_lectin-like/link_sf"/>
</dbReference>
<dbReference type="PROSITE" id="PS50041">
    <property type="entry name" value="C_TYPE_LECTIN_2"/>
    <property type="match status" value="2"/>
</dbReference>
<evidence type="ECO:0000256" key="1">
    <source>
        <dbReference type="SAM" id="SignalP"/>
    </source>
</evidence>
<evidence type="ECO:0000259" key="2">
    <source>
        <dbReference type="PROSITE" id="PS50041"/>
    </source>
</evidence>
<gene>
    <name evidence="3" type="ORF">JTE90_012868</name>
</gene>
<organism evidence="3 4">
    <name type="scientific">Oedothorax gibbosus</name>
    <dbReference type="NCBI Taxonomy" id="931172"/>
    <lineage>
        <taxon>Eukaryota</taxon>
        <taxon>Metazoa</taxon>
        <taxon>Ecdysozoa</taxon>
        <taxon>Arthropoda</taxon>
        <taxon>Chelicerata</taxon>
        <taxon>Arachnida</taxon>
        <taxon>Araneae</taxon>
        <taxon>Araneomorphae</taxon>
        <taxon>Entelegynae</taxon>
        <taxon>Araneoidea</taxon>
        <taxon>Linyphiidae</taxon>
        <taxon>Erigoninae</taxon>
        <taxon>Oedothorax</taxon>
    </lineage>
</organism>
<dbReference type="SMART" id="SM00034">
    <property type="entry name" value="CLECT"/>
    <property type="match status" value="2"/>
</dbReference>
<keyword evidence="1" id="KW-0732">Signal</keyword>
<sequence length="308" mass="34200">MGFFSVLFFVYHLNVFLIEAGGNCPEKFPVEIDGICYKLVTDLMKFKDAKDNCPKLHSSAIMTNDIMQIPEKLAAVITHFISNKISKTNFWIGFKMEDRSMSKAKEDRDWTFDYDDETVVEKDFELWAESPREAGLTCAIINGSNNFDVSAVDCGGARLPVVCTRAKGSACRDGVKPYLPYGDYCIAPISAPLEYNKIHGACHPDKPSPIKSQKMKEYVVNAVLNSFIGSAVYMGIQKLDGVFMYDNGYPVPDSMWGDGEPRDDYDCAGLALQFDGSVKLRTLSCEMLSSSLCYILGDSNVGNSSKFN</sequence>
<dbReference type="InterPro" id="IPR016187">
    <property type="entry name" value="CTDL_fold"/>
</dbReference>
<dbReference type="EMBL" id="JAFNEN010000333">
    <property type="protein sequence ID" value="KAG8185532.1"/>
    <property type="molecule type" value="Genomic_DNA"/>
</dbReference>
<dbReference type="Gene3D" id="3.10.100.10">
    <property type="entry name" value="Mannose-Binding Protein A, subunit A"/>
    <property type="match status" value="2"/>
</dbReference>
<evidence type="ECO:0000313" key="3">
    <source>
        <dbReference type="EMBL" id="KAG8185532.1"/>
    </source>
</evidence>
<reference evidence="3 4" key="1">
    <citation type="journal article" date="2022" name="Nat. Ecol. Evol.">
        <title>A masculinizing supergene underlies an exaggerated male reproductive morph in a spider.</title>
        <authorList>
            <person name="Hendrickx F."/>
            <person name="De Corte Z."/>
            <person name="Sonet G."/>
            <person name="Van Belleghem S.M."/>
            <person name="Kostlbacher S."/>
            <person name="Vangestel C."/>
        </authorList>
    </citation>
    <scope>NUCLEOTIDE SEQUENCE [LARGE SCALE GENOMIC DNA]</scope>
    <source>
        <strain evidence="3">W744_W776</strain>
    </source>
</reference>
<dbReference type="Proteomes" id="UP000827092">
    <property type="component" value="Unassembled WGS sequence"/>
</dbReference>
<name>A0AAV6UMS5_9ARAC</name>
<keyword evidence="4" id="KW-1185">Reference proteome</keyword>
<evidence type="ECO:0000313" key="4">
    <source>
        <dbReference type="Proteomes" id="UP000827092"/>
    </source>
</evidence>
<feature type="chain" id="PRO_5043675367" description="C-type lectin domain-containing protein" evidence="1">
    <location>
        <begin position="21"/>
        <end position="308"/>
    </location>
</feature>
<proteinExistence type="predicted"/>
<dbReference type="CDD" id="cd00037">
    <property type="entry name" value="CLECT"/>
    <property type="match status" value="1"/>
</dbReference>
<comment type="caution">
    <text evidence="3">The sequence shown here is derived from an EMBL/GenBank/DDBJ whole genome shotgun (WGS) entry which is preliminary data.</text>
</comment>